<keyword evidence="4" id="KW-1185">Reference proteome</keyword>
<keyword evidence="1" id="KW-0863">Zinc-finger</keyword>
<proteinExistence type="predicted"/>
<evidence type="ECO:0000313" key="3">
    <source>
        <dbReference type="EMBL" id="KAF4439434.1"/>
    </source>
</evidence>
<name>A0A8H4JYS6_9HYPO</name>
<dbReference type="SMART" id="SM00355">
    <property type="entry name" value="ZnF_C2H2"/>
    <property type="match status" value="3"/>
</dbReference>
<accession>A0A8H4JYS6</accession>
<dbReference type="PROSITE" id="PS50157">
    <property type="entry name" value="ZINC_FINGER_C2H2_2"/>
    <property type="match status" value="1"/>
</dbReference>
<feature type="domain" description="C2H2-type" evidence="2">
    <location>
        <begin position="91"/>
        <end position="117"/>
    </location>
</feature>
<keyword evidence="1" id="KW-0862">Zinc</keyword>
<organism evidence="3 4">
    <name type="scientific">Fusarium acutatum</name>
    <dbReference type="NCBI Taxonomy" id="78861"/>
    <lineage>
        <taxon>Eukaryota</taxon>
        <taxon>Fungi</taxon>
        <taxon>Dikarya</taxon>
        <taxon>Ascomycota</taxon>
        <taxon>Pezizomycotina</taxon>
        <taxon>Sordariomycetes</taxon>
        <taxon>Hypocreomycetidae</taxon>
        <taxon>Hypocreales</taxon>
        <taxon>Nectriaceae</taxon>
        <taxon>Fusarium</taxon>
        <taxon>Fusarium fujikuroi species complex</taxon>
    </lineage>
</organism>
<sequence length="339" mass="39250">MVIISQLQNQTRPLIPSAANAADISKAMRKKNGIIRNGITATYATHAMRVSQQRRSYIKTCTLRNWIEETGWRDFLVAVKGSIEKNKASTFYCNVCRKNFEEEVTLSKHLKGKHKHTYCCVCKTHFASPAKKQKHVMSSLSAKPGTFFCDHCDPKIRFGSEKELCDHLWLEHMACGPCGQVFETAELKKKHDAEAHNSTVRPIKVRDTEKQYDNQPITEIDDFFTWFEVAYWYKMPQALALRWEPEAISVQRLVEFCSNPARRWGHAPDMGPYRGVDFKRIIEDNDLLRTNPLSNDKCDIAYLILCQIVDDLGIREEFDVREESSRYWDSVPHQPGWSR</sequence>
<protein>
    <submittedName>
        <fullName evidence="3">Zinc finger protein</fullName>
    </submittedName>
</protein>
<evidence type="ECO:0000256" key="1">
    <source>
        <dbReference type="PROSITE-ProRule" id="PRU00042"/>
    </source>
</evidence>
<dbReference type="InterPro" id="IPR013087">
    <property type="entry name" value="Znf_C2H2_type"/>
</dbReference>
<dbReference type="PROSITE" id="PS00028">
    <property type="entry name" value="ZINC_FINGER_C2H2_1"/>
    <property type="match status" value="2"/>
</dbReference>
<dbReference type="AlphaFoldDB" id="A0A8H4JYS6"/>
<evidence type="ECO:0000313" key="4">
    <source>
        <dbReference type="Proteomes" id="UP000536711"/>
    </source>
</evidence>
<dbReference type="InterPro" id="IPR036236">
    <property type="entry name" value="Znf_C2H2_sf"/>
</dbReference>
<dbReference type="EMBL" id="JAADJF010000093">
    <property type="protein sequence ID" value="KAF4439434.1"/>
    <property type="molecule type" value="Genomic_DNA"/>
</dbReference>
<dbReference type="OrthoDB" id="6105938at2759"/>
<comment type="caution">
    <text evidence="3">The sequence shown here is derived from an EMBL/GenBank/DDBJ whole genome shotgun (WGS) entry which is preliminary data.</text>
</comment>
<evidence type="ECO:0000259" key="2">
    <source>
        <dbReference type="PROSITE" id="PS50157"/>
    </source>
</evidence>
<reference evidence="3 4" key="1">
    <citation type="submission" date="2020-01" db="EMBL/GenBank/DDBJ databases">
        <title>Identification and distribution of gene clusters putatively required for synthesis of sphingolipid metabolism inhibitors in phylogenetically diverse species of the filamentous fungus Fusarium.</title>
        <authorList>
            <person name="Kim H.-S."/>
            <person name="Busman M."/>
            <person name="Brown D.W."/>
            <person name="Divon H."/>
            <person name="Uhlig S."/>
            <person name="Proctor R.H."/>
        </authorList>
    </citation>
    <scope>NUCLEOTIDE SEQUENCE [LARGE SCALE GENOMIC DNA]</scope>
    <source>
        <strain evidence="3 4">NRRL 13308</strain>
    </source>
</reference>
<gene>
    <name evidence="3" type="ORF">FACUT_4189</name>
</gene>
<keyword evidence="1" id="KW-0479">Metal-binding</keyword>
<dbReference type="GO" id="GO:0008270">
    <property type="term" value="F:zinc ion binding"/>
    <property type="evidence" value="ECO:0007669"/>
    <property type="project" value="UniProtKB-KW"/>
</dbReference>
<dbReference type="SUPFAM" id="SSF57667">
    <property type="entry name" value="beta-beta-alpha zinc fingers"/>
    <property type="match status" value="1"/>
</dbReference>
<dbReference type="Proteomes" id="UP000536711">
    <property type="component" value="Unassembled WGS sequence"/>
</dbReference>